<dbReference type="Proteomes" id="UP000504724">
    <property type="component" value="Chromosome"/>
</dbReference>
<dbReference type="FunFam" id="3.90.550.10:FF:000164">
    <property type="entry name" value="Beta-(1-3)-glucosyl transferase"/>
    <property type="match status" value="1"/>
</dbReference>
<dbReference type="GO" id="GO:0005886">
    <property type="term" value="C:plasma membrane"/>
    <property type="evidence" value="ECO:0007669"/>
    <property type="project" value="TreeGrafter"/>
</dbReference>
<evidence type="ECO:0000256" key="2">
    <source>
        <dbReference type="ARBA" id="ARBA00022676"/>
    </source>
</evidence>
<keyword evidence="14" id="KW-1185">Reference proteome</keyword>
<evidence type="ECO:0000256" key="1">
    <source>
        <dbReference type="ARBA" id="ARBA00004141"/>
    </source>
</evidence>
<keyword evidence="6 12" id="KW-1133">Transmembrane helix</keyword>
<evidence type="ECO:0000313" key="13">
    <source>
        <dbReference type="EMBL" id="QKI88896.1"/>
    </source>
</evidence>
<reference evidence="13 14" key="1">
    <citation type="submission" date="2020-05" db="EMBL/GenBank/DDBJ databases">
        <title>Thiomicrorhabdus sediminis sp.nov. and Thiomicrorhabdus xiamenensis sp.nov., novel sulfur-oxidizing bacteria isolated from coastal sediment.</title>
        <authorList>
            <person name="Liu X."/>
        </authorList>
    </citation>
    <scope>NUCLEOTIDE SEQUENCE [LARGE SCALE GENOMIC DNA]</scope>
    <source>
        <strain evidence="13 14">G2</strain>
    </source>
</reference>
<gene>
    <name evidence="13" type="ORF">HQN79_04595</name>
</gene>
<feature type="transmembrane region" description="Helical" evidence="12">
    <location>
        <begin position="487"/>
        <end position="518"/>
    </location>
</feature>
<name>A0A7D4P3Y8_9GAMM</name>
<feature type="transmembrane region" description="Helical" evidence="12">
    <location>
        <begin position="13"/>
        <end position="32"/>
    </location>
</feature>
<evidence type="ECO:0000256" key="7">
    <source>
        <dbReference type="ARBA" id="ARBA00023136"/>
    </source>
</evidence>
<evidence type="ECO:0000256" key="11">
    <source>
        <dbReference type="ARBA" id="ARBA00078564"/>
    </source>
</evidence>
<dbReference type="InterPro" id="IPR029044">
    <property type="entry name" value="Nucleotide-diphossugar_trans"/>
</dbReference>
<evidence type="ECO:0000256" key="3">
    <source>
        <dbReference type="ARBA" id="ARBA00022679"/>
    </source>
</evidence>
<protein>
    <recommendedName>
        <fullName evidence="10">Beta-monoglucosyldiacylglycerol synthase</fullName>
        <ecNumber evidence="9">2.4.1.336</ecNumber>
    </recommendedName>
    <alternativeName>
        <fullName evidence="11">UDP-glucose:1,2-diacylglycerol 3-beta-D-glucosyltransferase</fullName>
    </alternativeName>
</protein>
<evidence type="ECO:0000256" key="8">
    <source>
        <dbReference type="ARBA" id="ARBA00053004"/>
    </source>
</evidence>
<dbReference type="InterPro" id="IPR050321">
    <property type="entry name" value="Glycosyltr_2/OpgH_subfam"/>
</dbReference>
<dbReference type="PANTHER" id="PTHR43867:SF4">
    <property type="entry name" value="BETA-(1-3)-GLUCOSYL TRANSFERASE"/>
    <property type="match status" value="1"/>
</dbReference>
<evidence type="ECO:0000313" key="14">
    <source>
        <dbReference type="Proteomes" id="UP000504724"/>
    </source>
</evidence>
<dbReference type="AlphaFoldDB" id="A0A7D4P3Y8"/>
<organism evidence="13 14">
    <name type="scientific">Thiomicrorhabdus xiamenensis</name>
    <dbReference type="NCBI Taxonomy" id="2739063"/>
    <lineage>
        <taxon>Bacteria</taxon>
        <taxon>Pseudomonadati</taxon>
        <taxon>Pseudomonadota</taxon>
        <taxon>Gammaproteobacteria</taxon>
        <taxon>Thiotrichales</taxon>
        <taxon>Piscirickettsiaceae</taxon>
        <taxon>Thiomicrorhabdus</taxon>
    </lineage>
</organism>
<keyword evidence="2" id="KW-0328">Glycosyltransferase</keyword>
<dbReference type="SUPFAM" id="SSF53448">
    <property type="entry name" value="Nucleotide-diphospho-sugar transferases"/>
    <property type="match status" value="1"/>
</dbReference>
<evidence type="ECO:0000256" key="5">
    <source>
        <dbReference type="ARBA" id="ARBA00022842"/>
    </source>
</evidence>
<dbReference type="KEGG" id="txa:HQN79_04595"/>
<evidence type="ECO:0000256" key="10">
    <source>
        <dbReference type="ARBA" id="ARBA00068721"/>
    </source>
</evidence>
<dbReference type="GO" id="GO:0016758">
    <property type="term" value="F:hexosyltransferase activity"/>
    <property type="evidence" value="ECO:0007669"/>
    <property type="project" value="TreeGrafter"/>
</dbReference>
<accession>A0A7D4P3Y8</accession>
<feature type="transmembrane region" description="Helical" evidence="12">
    <location>
        <begin position="41"/>
        <end position="62"/>
    </location>
</feature>
<keyword evidence="5" id="KW-0460">Magnesium</keyword>
<dbReference type="EMBL" id="CP054020">
    <property type="protein sequence ID" value="QKI88896.1"/>
    <property type="molecule type" value="Genomic_DNA"/>
</dbReference>
<keyword evidence="3 13" id="KW-0808">Transferase</keyword>
<feature type="transmembrane region" description="Helical" evidence="12">
    <location>
        <begin position="416"/>
        <end position="434"/>
    </location>
</feature>
<evidence type="ECO:0000256" key="4">
    <source>
        <dbReference type="ARBA" id="ARBA00022692"/>
    </source>
</evidence>
<comment type="catalytic activity">
    <reaction evidence="8">
        <text>a 1,2-diacyl-sn-glycerol + UDP-alpha-D-glucose = a 1,2-diacyl-3-O-(beta-D-glucopyranosyl)-sn-glycerol + UDP + H(+)</text>
        <dbReference type="Rhea" id="RHEA:17285"/>
        <dbReference type="ChEBI" id="CHEBI:15378"/>
        <dbReference type="ChEBI" id="CHEBI:17815"/>
        <dbReference type="ChEBI" id="CHEBI:58223"/>
        <dbReference type="ChEBI" id="CHEBI:58885"/>
        <dbReference type="ChEBI" id="CHEBI:75799"/>
        <dbReference type="EC" id="2.4.1.336"/>
    </reaction>
</comment>
<dbReference type="Pfam" id="PF13641">
    <property type="entry name" value="Glyco_tranf_2_3"/>
    <property type="match status" value="1"/>
</dbReference>
<sequence length="580" mass="64920">MVSLKFLQSELEALVIPIAIALSITTLAHHYLRGFSVAGNLLMAAHLNLSLAGLAWGVAILANAEVGWLTFLIISTAFVITVVSLSIGLVQSYEQWEVICRKAWHRKQDPEIRPPRTHYPKVSLHVPAYSEPPELVIDTLNTLAKLDYPNFEVLMIDNNTTDPSLWRPVEQHCKKLGERFRFFHLENLPGAKAGALNFALQNTAEDAELISVVDSDYRVNANFLSELVGYFDDPKMGFIQTPQSYRDWNSDSYLKMCNWEYRLVFSTTLISRNERMAALTVGTMGIIRRRVLDEVGGWAEWCLTEDSELCVRIHALGYRSHYLNKVYGQGLIPENFEGYKKQRFRWTFGPIQELRRHYRLLLPKPFAKASALTAMQKVHHAIHGLGAIKSGLEFLLLPLGALAVASMLIHEESIHIPSHIWIALAVSGVSALVLKWHLFRASMGCSIKETIGALMATTSLDYIIRVASLRGLFTENSPWRRTNKFKVLPLGIGTLSAALPELILGTSMLTVASLMLVFASDSSLVHLVAVGWILQSLLFFSAPLLTLLAEKGIKRRSLAEEAEEQLALVSEPHNPIMKTD</sequence>
<dbReference type="Gene3D" id="3.90.550.10">
    <property type="entry name" value="Spore Coat Polysaccharide Biosynthesis Protein SpsA, Chain A"/>
    <property type="match status" value="1"/>
</dbReference>
<keyword evidence="4 12" id="KW-0812">Transmembrane</keyword>
<evidence type="ECO:0000256" key="6">
    <source>
        <dbReference type="ARBA" id="ARBA00022989"/>
    </source>
</evidence>
<feature type="transmembrane region" description="Helical" evidence="12">
    <location>
        <begin position="68"/>
        <end position="90"/>
    </location>
</feature>
<evidence type="ECO:0000256" key="9">
    <source>
        <dbReference type="ARBA" id="ARBA00066964"/>
    </source>
</evidence>
<dbReference type="EC" id="2.4.1.336" evidence="9"/>
<feature type="transmembrane region" description="Helical" evidence="12">
    <location>
        <begin position="524"/>
        <end position="548"/>
    </location>
</feature>
<feature type="transmembrane region" description="Helical" evidence="12">
    <location>
        <begin position="392"/>
        <end position="410"/>
    </location>
</feature>
<dbReference type="RefSeq" id="WP_173284531.1">
    <property type="nucleotide sequence ID" value="NZ_CP054020.1"/>
</dbReference>
<comment type="subcellular location">
    <subcellularLocation>
        <location evidence="1">Membrane</location>
        <topology evidence="1">Multi-pass membrane protein</topology>
    </subcellularLocation>
</comment>
<dbReference type="PANTHER" id="PTHR43867">
    <property type="entry name" value="CELLULOSE SYNTHASE CATALYTIC SUBUNIT A [UDP-FORMING]"/>
    <property type="match status" value="1"/>
</dbReference>
<keyword evidence="7 12" id="KW-0472">Membrane</keyword>
<evidence type="ECO:0000256" key="12">
    <source>
        <dbReference type="SAM" id="Phobius"/>
    </source>
</evidence>
<proteinExistence type="predicted"/>